<keyword evidence="2" id="KW-1133">Transmembrane helix</keyword>
<reference evidence="4 5" key="1">
    <citation type="submission" date="2015-05" db="EMBL/GenBank/DDBJ databases">
        <title>Comparison of genome.</title>
        <authorList>
            <person name="Zheng Z."/>
            <person name="Sun M."/>
        </authorList>
    </citation>
    <scope>NUCLEOTIDE SEQUENCE [LARGE SCALE GENOMIC DNA]</scope>
    <source>
        <strain evidence="4 5">G25-74</strain>
    </source>
</reference>
<feature type="transmembrane region" description="Helical" evidence="2">
    <location>
        <begin position="7"/>
        <end position="28"/>
    </location>
</feature>
<keyword evidence="5" id="KW-1185">Reference proteome</keyword>
<organism evidence="4 5">
    <name type="scientific">Lederbergia galactosidilytica</name>
    <dbReference type="NCBI Taxonomy" id="217031"/>
    <lineage>
        <taxon>Bacteria</taxon>
        <taxon>Bacillati</taxon>
        <taxon>Bacillota</taxon>
        <taxon>Bacilli</taxon>
        <taxon>Bacillales</taxon>
        <taxon>Bacillaceae</taxon>
        <taxon>Lederbergia</taxon>
    </lineage>
</organism>
<gene>
    <name evidence="4" type="ORF">ABB05_15905</name>
</gene>
<feature type="transmembrane region" description="Helical" evidence="2">
    <location>
        <begin position="124"/>
        <end position="152"/>
    </location>
</feature>
<accession>A0A177ZLU7</accession>
<evidence type="ECO:0000256" key="1">
    <source>
        <dbReference type="ARBA" id="ARBA00022801"/>
    </source>
</evidence>
<dbReference type="STRING" id="217031.ABB05_15905"/>
<feature type="domain" description="BD-FAE-like" evidence="3">
    <location>
        <begin position="200"/>
        <end position="414"/>
    </location>
</feature>
<keyword evidence="1" id="KW-0378">Hydrolase</keyword>
<keyword evidence="2" id="KW-0472">Membrane</keyword>
<dbReference type="EMBL" id="LDJR01000056">
    <property type="protein sequence ID" value="OAK68553.1"/>
    <property type="molecule type" value="Genomic_DNA"/>
</dbReference>
<protein>
    <recommendedName>
        <fullName evidence="3">BD-FAE-like domain-containing protein</fullName>
    </recommendedName>
</protein>
<feature type="transmembrane region" description="Helical" evidence="2">
    <location>
        <begin position="34"/>
        <end position="52"/>
    </location>
</feature>
<sequence length="464" mass="52569">MKKKFTYPFLWGMLGLGMLILGTASLVLVNFTKILHIFILILFVSQLTLSLMKRGNTKFITWLASSGTIVILLELVFLLHYHYILLCVNAFAAIIMGFLLLVFSMNSARRAQTQKGQQAKRYKIFMIGVKSLGAIAGVLMVAIVGFIMLLAVSPKLGIHLFFDQTNSYHPEKKSTETVMKDGTLYINDIQYGTKYPNSFLDIYISHHDRTTIRPTYIFIHGGGFVTGDKVEEDKAGRSEFDYYTSFTNAGYNVVSINYAFAPEYAYPTPMSQISEAITFLKTHANEYGLDMEKVILGGSSAGGHIIGQFAMIQTDQDYAQEMKIPSVLAVDSIKGIIFNSALFKPTKFAQSKDSWLKDYLWSIYGRAYWGNDYETNQYAKQADLVKNVTNNYPPVFISDGNTASFYKQASAFDKKLTALGIEHQFNYYEKKVATLPHGYEVTFDQHYAQKNMKKMLRFVENQME</sequence>
<dbReference type="AlphaFoldDB" id="A0A177ZLU7"/>
<dbReference type="Pfam" id="PF20434">
    <property type="entry name" value="BD-FAE"/>
    <property type="match status" value="1"/>
</dbReference>
<evidence type="ECO:0000313" key="4">
    <source>
        <dbReference type="EMBL" id="OAK68553.1"/>
    </source>
</evidence>
<evidence type="ECO:0000259" key="3">
    <source>
        <dbReference type="Pfam" id="PF20434"/>
    </source>
</evidence>
<evidence type="ECO:0000313" key="5">
    <source>
        <dbReference type="Proteomes" id="UP000077881"/>
    </source>
</evidence>
<dbReference type="GO" id="GO:0016787">
    <property type="term" value="F:hydrolase activity"/>
    <property type="evidence" value="ECO:0007669"/>
    <property type="project" value="UniProtKB-KW"/>
</dbReference>
<dbReference type="InterPro" id="IPR049492">
    <property type="entry name" value="BD-FAE-like_dom"/>
</dbReference>
<dbReference type="Proteomes" id="UP000077881">
    <property type="component" value="Unassembled WGS sequence"/>
</dbReference>
<feature type="transmembrane region" description="Helical" evidence="2">
    <location>
        <begin position="59"/>
        <end position="77"/>
    </location>
</feature>
<feature type="transmembrane region" description="Helical" evidence="2">
    <location>
        <begin position="83"/>
        <end position="103"/>
    </location>
</feature>
<name>A0A177ZLU7_9BACI</name>
<comment type="caution">
    <text evidence="4">The sequence shown here is derived from an EMBL/GenBank/DDBJ whole genome shotgun (WGS) entry which is preliminary data.</text>
</comment>
<dbReference type="PATRIC" id="fig|217031.6.peg.3434"/>
<dbReference type="SUPFAM" id="SSF53474">
    <property type="entry name" value="alpha/beta-Hydrolases"/>
    <property type="match status" value="1"/>
</dbReference>
<dbReference type="RefSeq" id="WP_064468507.1">
    <property type="nucleotide sequence ID" value="NZ_LDJR01000056.1"/>
</dbReference>
<dbReference type="PANTHER" id="PTHR48081">
    <property type="entry name" value="AB HYDROLASE SUPERFAMILY PROTEIN C4A8.06C"/>
    <property type="match status" value="1"/>
</dbReference>
<evidence type="ECO:0000256" key="2">
    <source>
        <dbReference type="SAM" id="Phobius"/>
    </source>
</evidence>
<dbReference type="PANTHER" id="PTHR48081:SF6">
    <property type="entry name" value="PEPTIDASE S9 PROLYL OLIGOPEPTIDASE CATALYTIC DOMAIN-CONTAINING PROTEIN"/>
    <property type="match status" value="1"/>
</dbReference>
<dbReference type="InterPro" id="IPR029058">
    <property type="entry name" value="AB_hydrolase_fold"/>
</dbReference>
<keyword evidence="2" id="KW-0812">Transmembrane</keyword>
<dbReference type="InterPro" id="IPR050300">
    <property type="entry name" value="GDXG_lipolytic_enzyme"/>
</dbReference>
<dbReference type="Gene3D" id="3.40.50.1820">
    <property type="entry name" value="alpha/beta hydrolase"/>
    <property type="match status" value="1"/>
</dbReference>
<proteinExistence type="predicted"/>